<accession>A0ABP0XM33</accession>
<protein>
    <submittedName>
        <fullName evidence="1">Uncharacterized protein</fullName>
    </submittedName>
</protein>
<proteinExistence type="predicted"/>
<evidence type="ECO:0000313" key="1">
    <source>
        <dbReference type="EMBL" id="CAK9308757.1"/>
    </source>
</evidence>
<reference evidence="1 2" key="1">
    <citation type="submission" date="2024-03" db="EMBL/GenBank/DDBJ databases">
        <authorList>
            <person name="Gkanogiannis A."/>
            <person name="Becerra Lopez-Lavalle L."/>
        </authorList>
    </citation>
    <scope>NUCLEOTIDE SEQUENCE [LARGE SCALE GENOMIC DNA]</scope>
</reference>
<gene>
    <name evidence="1" type="ORF">CITCOLO1_LOCUS273</name>
</gene>
<name>A0ABP0XM33_9ROSI</name>
<evidence type="ECO:0000313" key="2">
    <source>
        <dbReference type="Proteomes" id="UP001642487"/>
    </source>
</evidence>
<dbReference type="Proteomes" id="UP001642487">
    <property type="component" value="Chromosome 1"/>
</dbReference>
<organism evidence="1 2">
    <name type="scientific">Citrullus colocynthis</name>
    <name type="common">colocynth</name>
    <dbReference type="NCBI Taxonomy" id="252529"/>
    <lineage>
        <taxon>Eukaryota</taxon>
        <taxon>Viridiplantae</taxon>
        <taxon>Streptophyta</taxon>
        <taxon>Embryophyta</taxon>
        <taxon>Tracheophyta</taxon>
        <taxon>Spermatophyta</taxon>
        <taxon>Magnoliopsida</taxon>
        <taxon>eudicotyledons</taxon>
        <taxon>Gunneridae</taxon>
        <taxon>Pentapetalae</taxon>
        <taxon>rosids</taxon>
        <taxon>fabids</taxon>
        <taxon>Cucurbitales</taxon>
        <taxon>Cucurbitaceae</taxon>
        <taxon>Benincaseae</taxon>
        <taxon>Citrullus</taxon>
    </lineage>
</organism>
<keyword evidence="2" id="KW-1185">Reference proteome</keyword>
<dbReference type="EMBL" id="OZ021735">
    <property type="protein sequence ID" value="CAK9308757.1"/>
    <property type="molecule type" value="Genomic_DNA"/>
</dbReference>
<sequence>MASQKQTNIFPLAVLHSFSFFSFPSSTPLLLSPSPPTSRLLLSFRFFFFQLSAHCVLGNPFLCSSLA</sequence>